<comment type="caution">
    <text evidence="2">The sequence shown here is derived from an EMBL/GenBank/DDBJ whole genome shotgun (WGS) entry which is preliminary data.</text>
</comment>
<dbReference type="OrthoDB" id="8023786at2"/>
<evidence type="ECO:0000313" key="3">
    <source>
        <dbReference type="Proteomes" id="UP000403266"/>
    </source>
</evidence>
<feature type="chain" id="PRO_5030135520" description="Conjugal transfer protein" evidence="1">
    <location>
        <begin position="23"/>
        <end position="218"/>
    </location>
</feature>
<name>A0A5N7MKS0_9HYPH</name>
<dbReference type="EMBL" id="VOSK01000070">
    <property type="protein sequence ID" value="MPR27039.1"/>
    <property type="molecule type" value="Genomic_DNA"/>
</dbReference>
<keyword evidence="3" id="KW-1185">Reference proteome</keyword>
<keyword evidence="1" id="KW-0732">Signal</keyword>
<dbReference type="Proteomes" id="UP000403266">
    <property type="component" value="Unassembled WGS sequence"/>
</dbReference>
<dbReference type="RefSeq" id="WP_152713186.1">
    <property type="nucleotide sequence ID" value="NZ_VOSJ01000071.1"/>
</dbReference>
<feature type="signal peptide" evidence="1">
    <location>
        <begin position="1"/>
        <end position="22"/>
    </location>
</feature>
<dbReference type="AlphaFoldDB" id="A0A5N7MKS0"/>
<organism evidence="2 3">
    <name type="scientific">Microvirga tunisiensis</name>
    <dbReference type="NCBI Taxonomy" id="2108360"/>
    <lineage>
        <taxon>Bacteria</taxon>
        <taxon>Pseudomonadati</taxon>
        <taxon>Pseudomonadota</taxon>
        <taxon>Alphaproteobacteria</taxon>
        <taxon>Hyphomicrobiales</taxon>
        <taxon>Methylobacteriaceae</taxon>
        <taxon>Microvirga</taxon>
    </lineage>
</organism>
<proteinExistence type="predicted"/>
<evidence type="ECO:0000256" key="1">
    <source>
        <dbReference type="SAM" id="SignalP"/>
    </source>
</evidence>
<evidence type="ECO:0008006" key="4">
    <source>
        <dbReference type="Google" id="ProtNLM"/>
    </source>
</evidence>
<evidence type="ECO:0000313" key="2">
    <source>
        <dbReference type="EMBL" id="MPR27039.1"/>
    </source>
</evidence>
<gene>
    <name evidence="2" type="ORF">FS320_17910</name>
</gene>
<sequence length="218" mass="22972">MNRVALALFAALGMSVTTSTFAQVPVEDAARLKEEDRTARCMLRSRTYKDNTLQPTRGVKESVVAPKAGGASMNAGTSDIIGPGSTLGVVNGIDVAELISGILGGIGAVQGKNFAAMAQSISALSAAIEANMQGLNQGKAQIGAVESLQGAWGQNSQARIGTVGIWGQAIQAGSIRLQYENDRLIRMLDEASQRQKVLTYDPADVRLVDEQARPQQTE</sequence>
<protein>
    <recommendedName>
        <fullName evidence="4">Conjugal transfer protein</fullName>
    </recommendedName>
</protein>
<reference evidence="2 3" key="1">
    <citation type="journal article" date="2019" name="Syst. Appl. Microbiol.">
        <title>Microvirga tunisiensis sp. nov., a root nodule symbiotic bacterium isolated from Lupinus micranthus and L. luteus grown in Northern Tunisia.</title>
        <authorList>
            <person name="Msaddak A."/>
            <person name="Rejili M."/>
            <person name="Duran D."/>
            <person name="Mars M."/>
            <person name="Palacios J.M."/>
            <person name="Ruiz-Argueso T."/>
            <person name="Rey L."/>
            <person name="Imperial J."/>
        </authorList>
    </citation>
    <scope>NUCLEOTIDE SEQUENCE [LARGE SCALE GENOMIC DNA]</scope>
    <source>
        <strain evidence="2 3">Lmie10</strain>
    </source>
</reference>
<accession>A0A5N7MKS0</accession>